<feature type="region of interest" description="Disordered" evidence="2">
    <location>
        <begin position="1"/>
        <end position="22"/>
    </location>
</feature>
<proteinExistence type="inferred from homology"/>
<name>A0A517NZ03_9BACT</name>
<dbReference type="PANTHER" id="PTHR30486">
    <property type="entry name" value="TWITCHING MOTILITY PROTEIN PILT"/>
    <property type="match status" value="1"/>
</dbReference>
<dbReference type="InterPro" id="IPR050921">
    <property type="entry name" value="T4SS_GSP_E_ATPase"/>
</dbReference>
<evidence type="ECO:0000256" key="1">
    <source>
        <dbReference type="ARBA" id="ARBA00006611"/>
    </source>
</evidence>
<sequence>MIAPLESFDSNQTPGAHESTEPLAVARANTFASQSDEIAFQQKKQQIHQRMVGCLDIAAPHEFKSREALDELRGFIEMFDDEVDLSADEHTRMMVELPWELFGNGPLEPLLADPDVSDILVNRAHEIFVERNGLLEPCDVIFADDAHLLQIIQRIVTQVGRRIDESCPLVDARLADGSRINAIIAPLALDGPKLSIRRFGKRHTSLQHLVDNGTLSQSMAAFLRAAVQARQSILISGGTGSGKTTMLNALSSCIPNDQRIITIEDSAELILQHPHVARLETRPAGSEGVGEYSQRDLVRNSLRMRPDRIIVGEVRGAEALDMLQAMNTGHEGSLTTIHANDTVDAISRLEMMVAMTGLDLPSAVVQSYIRSGISLVVHLARQQGGSRCVMRISELLSAPGGMEFRHAFSYRRSGVDANGLTTGKFEVGDRPECVDVFPEFGVQFDDSAFSRLQTAQSTDATDCTADGTMDNAK</sequence>
<accession>A0A517NZ03</accession>
<reference evidence="4 5" key="1">
    <citation type="submission" date="2019-02" db="EMBL/GenBank/DDBJ databases">
        <title>Deep-cultivation of Planctomycetes and their phenomic and genomic characterization uncovers novel biology.</title>
        <authorList>
            <person name="Wiegand S."/>
            <person name="Jogler M."/>
            <person name="Boedeker C."/>
            <person name="Pinto D."/>
            <person name="Vollmers J."/>
            <person name="Rivas-Marin E."/>
            <person name="Kohn T."/>
            <person name="Peeters S.H."/>
            <person name="Heuer A."/>
            <person name="Rast P."/>
            <person name="Oberbeckmann S."/>
            <person name="Bunk B."/>
            <person name="Jeske O."/>
            <person name="Meyerdierks A."/>
            <person name="Storesund J.E."/>
            <person name="Kallscheuer N."/>
            <person name="Luecker S."/>
            <person name="Lage O.M."/>
            <person name="Pohl T."/>
            <person name="Merkel B.J."/>
            <person name="Hornburger P."/>
            <person name="Mueller R.-W."/>
            <person name="Bruemmer F."/>
            <person name="Labrenz M."/>
            <person name="Spormann A.M."/>
            <person name="Op den Camp H."/>
            <person name="Overmann J."/>
            <person name="Amann R."/>
            <person name="Jetten M.S.M."/>
            <person name="Mascher T."/>
            <person name="Medema M.H."/>
            <person name="Devos D.P."/>
            <person name="Kaster A.-K."/>
            <person name="Ovreas L."/>
            <person name="Rohde M."/>
            <person name="Galperin M.Y."/>
            <person name="Jogler C."/>
        </authorList>
    </citation>
    <scope>NUCLEOTIDE SEQUENCE [LARGE SCALE GENOMIC DNA]</scope>
    <source>
        <strain evidence="4 5">K23_9</strain>
    </source>
</reference>
<dbReference type="EMBL" id="CP036526">
    <property type="protein sequence ID" value="QDT12345.1"/>
    <property type="molecule type" value="Genomic_DNA"/>
</dbReference>
<dbReference type="Gene3D" id="3.30.450.380">
    <property type="match status" value="1"/>
</dbReference>
<evidence type="ECO:0000313" key="5">
    <source>
        <dbReference type="Proteomes" id="UP000319817"/>
    </source>
</evidence>
<dbReference type="GO" id="GO:0016887">
    <property type="term" value="F:ATP hydrolysis activity"/>
    <property type="evidence" value="ECO:0007669"/>
    <property type="project" value="InterPro"/>
</dbReference>
<dbReference type="InterPro" id="IPR027417">
    <property type="entry name" value="P-loop_NTPase"/>
</dbReference>
<dbReference type="Proteomes" id="UP000319817">
    <property type="component" value="Chromosome"/>
</dbReference>
<evidence type="ECO:0000313" key="4">
    <source>
        <dbReference type="EMBL" id="QDT12345.1"/>
    </source>
</evidence>
<gene>
    <name evidence="4" type="ORF">K239x_43540</name>
</gene>
<dbReference type="AlphaFoldDB" id="A0A517NZ03"/>
<protein>
    <submittedName>
        <fullName evidence="4">Conjugal transfer protein</fullName>
    </submittedName>
</protein>
<dbReference type="InterPro" id="IPR001482">
    <property type="entry name" value="T2SS/T4SS_dom"/>
</dbReference>
<organism evidence="4 5">
    <name type="scientific">Stieleria marina</name>
    <dbReference type="NCBI Taxonomy" id="1930275"/>
    <lineage>
        <taxon>Bacteria</taxon>
        <taxon>Pseudomonadati</taxon>
        <taxon>Planctomycetota</taxon>
        <taxon>Planctomycetia</taxon>
        <taxon>Pirellulales</taxon>
        <taxon>Pirellulaceae</taxon>
        <taxon>Stieleria</taxon>
    </lineage>
</organism>
<dbReference type="RefSeq" id="WP_145420152.1">
    <property type="nucleotide sequence ID" value="NZ_CP036526.1"/>
</dbReference>
<comment type="similarity">
    <text evidence="1">Belongs to the GSP E family.</text>
</comment>
<evidence type="ECO:0000259" key="3">
    <source>
        <dbReference type="Pfam" id="PF00437"/>
    </source>
</evidence>
<dbReference type="CDD" id="cd01130">
    <property type="entry name" value="VirB11-like_ATPase"/>
    <property type="match status" value="1"/>
</dbReference>
<dbReference type="OrthoDB" id="9810761at2"/>
<dbReference type="PANTHER" id="PTHR30486:SF15">
    <property type="entry name" value="TYPE II_IV SECRETION SYSTEM ATPASE"/>
    <property type="match status" value="1"/>
</dbReference>
<keyword evidence="5" id="KW-1185">Reference proteome</keyword>
<feature type="domain" description="Bacterial type II secretion system protein E" evidence="3">
    <location>
        <begin position="103"/>
        <end position="383"/>
    </location>
</feature>
<dbReference type="Gene3D" id="3.40.50.300">
    <property type="entry name" value="P-loop containing nucleotide triphosphate hydrolases"/>
    <property type="match status" value="1"/>
</dbReference>
<evidence type="ECO:0000256" key="2">
    <source>
        <dbReference type="SAM" id="MobiDB-lite"/>
    </source>
</evidence>
<dbReference type="SUPFAM" id="SSF52540">
    <property type="entry name" value="P-loop containing nucleoside triphosphate hydrolases"/>
    <property type="match status" value="1"/>
</dbReference>
<dbReference type="Pfam" id="PF00437">
    <property type="entry name" value="T2SSE"/>
    <property type="match status" value="1"/>
</dbReference>